<organism evidence="1 2">
    <name type="scientific">Croceibacter atlanticus (strain ATCC BAA-628 / JCM 21780 / CIP 108009 / IAM 15332 / KCTC 12090 / HTCC2559)</name>
    <dbReference type="NCBI Taxonomy" id="216432"/>
    <lineage>
        <taxon>Bacteria</taxon>
        <taxon>Pseudomonadati</taxon>
        <taxon>Bacteroidota</taxon>
        <taxon>Flavobacteriia</taxon>
        <taxon>Flavobacteriales</taxon>
        <taxon>Flavobacteriaceae</taxon>
        <taxon>Croceibacter</taxon>
    </lineage>
</organism>
<accession>A3U4R0</accession>
<evidence type="ECO:0000313" key="1">
    <source>
        <dbReference type="EMBL" id="EAP87227.1"/>
    </source>
</evidence>
<sequence>MVNHTVMKLKLIVIICLAFSITSCGIYSFSGADVGEAKTFQVNYINNNASIVEPGIERTFRLELQDLIQNQTNLGLSTEGADLIYEGEITEYYIAPITAVAENTAAQNRLTISVNIRFINTLEPENDLERRFSFYYDYPGGQQLIGSTLATALDEIYERLTQDIFNATLANW</sequence>
<reference evidence="1 2" key="1">
    <citation type="journal article" date="2010" name="J. Bacteriol.">
        <title>The complete genome sequence of Croceibacter atlanticus HTCC2559T.</title>
        <authorList>
            <person name="Oh H.M."/>
            <person name="Kang I."/>
            <person name="Ferriera S."/>
            <person name="Giovannoni S.J."/>
            <person name="Cho J.C."/>
        </authorList>
    </citation>
    <scope>NUCLEOTIDE SEQUENCE [LARGE SCALE GENOMIC DNA]</scope>
    <source>
        <strain evidence="2">ATCC BAA-628 / HTCC2559 / KCTC 12090</strain>
    </source>
</reference>
<dbReference type="EMBL" id="CP002046">
    <property type="protein sequence ID" value="EAP87227.1"/>
    <property type="molecule type" value="Genomic_DNA"/>
</dbReference>
<dbReference type="eggNOG" id="ENOG5032RR7">
    <property type="taxonomic scope" value="Bacteria"/>
</dbReference>
<dbReference type="InterPro" id="IPR007485">
    <property type="entry name" value="LPS_assembly_LptE"/>
</dbReference>
<proteinExistence type="predicted"/>
<evidence type="ECO:0008006" key="3">
    <source>
        <dbReference type="Google" id="ProtNLM"/>
    </source>
</evidence>
<keyword evidence="2" id="KW-1185">Reference proteome</keyword>
<dbReference type="Proteomes" id="UP000002297">
    <property type="component" value="Chromosome"/>
</dbReference>
<evidence type="ECO:0000313" key="2">
    <source>
        <dbReference type="Proteomes" id="UP000002297"/>
    </source>
</evidence>
<dbReference type="GO" id="GO:0043165">
    <property type="term" value="P:Gram-negative-bacterium-type cell outer membrane assembly"/>
    <property type="evidence" value="ECO:0007669"/>
    <property type="project" value="InterPro"/>
</dbReference>
<dbReference type="Pfam" id="PF04390">
    <property type="entry name" value="LptE"/>
    <property type="match status" value="1"/>
</dbReference>
<gene>
    <name evidence="1" type="ordered locus">CA2559_00690</name>
</gene>
<dbReference type="AlphaFoldDB" id="A3U4R0"/>
<name>A3U4R0_CROAH</name>
<dbReference type="KEGG" id="cat:CA2559_00690"/>
<dbReference type="HOGENOM" id="CLU_114082_1_1_10"/>
<dbReference type="GO" id="GO:0019867">
    <property type="term" value="C:outer membrane"/>
    <property type="evidence" value="ECO:0007669"/>
    <property type="project" value="InterPro"/>
</dbReference>
<protein>
    <recommendedName>
        <fullName evidence="3">Lipoprotein</fullName>
    </recommendedName>
</protein>
<dbReference type="STRING" id="216432.CA2559_00690"/>